<organism evidence="3 4">
    <name type="scientific">Eucalyptus globulus</name>
    <name type="common">Tasmanian blue gum</name>
    <dbReference type="NCBI Taxonomy" id="34317"/>
    <lineage>
        <taxon>Eukaryota</taxon>
        <taxon>Viridiplantae</taxon>
        <taxon>Streptophyta</taxon>
        <taxon>Embryophyta</taxon>
        <taxon>Tracheophyta</taxon>
        <taxon>Spermatophyta</taxon>
        <taxon>Magnoliopsida</taxon>
        <taxon>eudicotyledons</taxon>
        <taxon>Gunneridae</taxon>
        <taxon>Pentapetalae</taxon>
        <taxon>rosids</taxon>
        <taxon>malvids</taxon>
        <taxon>Myrtales</taxon>
        <taxon>Myrtaceae</taxon>
        <taxon>Myrtoideae</taxon>
        <taxon>Eucalypteae</taxon>
        <taxon>Eucalyptus</taxon>
    </lineage>
</organism>
<accession>A0ABD3ITB4</accession>
<gene>
    <name evidence="3" type="ORF">ACJRO7_008866</name>
</gene>
<evidence type="ECO:0000313" key="3">
    <source>
        <dbReference type="EMBL" id="KAL3717354.1"/>
    </source>
</evidence>
<dbReference type="EMBL" id="JBJKBG010000011">
    <property type="protein sequence ID" value="KAL3717354.1"/>
    <property type="molecule type" value="Genomic_DNA"/>
</dbReference>
<evidence type="ECO:0000256" key="2">
    <source>
        <dbReference type="SAM" id="SignalP"/>
    </source>
</evidence>
<name>A0ABD3ITB4_EUCGL</name>
<keyword evidence="2" id="KW-0732">Signal</keyword>
<sequence length="111" mass="11363">MEKILCSKVAASLMVLLFLMGTSMRSGEACRLLKGHDGGRASDTQPSLIVLQSLQKGSTPCTGNCSGYTPGSSTTASTTSTKAFAGRSAVGVPPSSYSDRASRSGVAADRK</sequence>
<keyword evidence="4" id="KW-1185">Reference proteome</keyword>
<feature type="signal peptide" evidence="2">
    <location>
        <begin position="1"/>
        <end position="29"/>
    </location>
</feature>
<feature type="region of interest" description="Disordered" evidence="1">
    <location>
        <begin position="85"/>
        <end position="111"/>
    </location>
</feature>
<dbReference type="Proteomes" id="UP001634007">
    <property type="component" value="Unassembled WGS sequence"/>
</dbReference>
<protein>
    <submittedName>
        <fullName evidence="3">Uncharacterized protein</fullName>
    </submittedName>
</protein>
<reference evidence="3 4" key="1">
    <citation type="submission" date="2024-11" db="EMBL/GenBank/DDBJ databases">
        <title>Chromosome-level genome assembly of Eucalyptus globulus Labill. provides insights into its genome evolution.</title>
        <authorList>
            <person name="Li X."/>
        </authorList>
    </citation>
    <scope>NUCLEOTIDE SEQUENCE [LARGE SCALE GENOMIC DNA]</scope>
    <source>
        <strain evidence="3">CL2024</strain>
        <tissue evidence="3">Fresh tender leaves</tissue>
    </source>
</reference>
<proteinExistence type="predicted"/>
<feature type="chain" id="PRO_5044742684" evidence="2">
    <location>
        <begin position="30"/>
        <end position="111"/>
    </location>
</feature>
<dbReference type="AlphaFoldDB" id="A0ABD3ITB4"/>
<evidence type="ECO:0000256" key="1">
    <source>
        <dbReference type="SAM" id="MobiDB-lite"/>
    </source>
</evidence>
<comment type="caution">
    <text evidence="3">The sequence shown here is derived from an EMBL/GenBank/DDBJ whole genome shotgun (WGS) entry which is preliminary data.</text>
</comment>
<evidence type="ECO:0000313" key="4">
    <source>
        <dbReference type="Proteomes" id="UP001634007"/>
    </source>
</evidence>